<feature type="transmembrane region" description="Helical" evidence="4">
    <location>
        <begin position="99"/>
        <end position="121"/>
    </location>
</feature>
<evidence type="ECO:0000313" key="6">
    <source>
        <dbReference type="EMBL" id="SDK97298.1"/>
    </source>
</evidence>
<evidence type="ECO:0000313" key="7">
    <source>
        <dbReference type="Proteomes" id="UP000199107"/>
    </source>
</evidence>
<feature type="transmembrane region" description="Helical" evidence="4">
    <location>
        <begin position="133"/>
        <end position="151"/>
    </location>
</feature>
<evidence type="ECO:0000256" key="3">
    <source>
        <dbReference type="ARBA" id="ARBA00023136"/>
    </source>
</evidence>
<protein>
    <submittedName>
        <fullName evidence="6">Predicted arabinose efflux permease, MFS family</fullName>
    </submittedName>
</protein>
<feature type="transmembrane region" description="Helical" evidence="4">
    <location>
        <begin position="43"/>
        <end position="62"/>
    </location>
</feature>
<dbReference type="InterPro" id="IPR036259">
    <property type="entry name" value="MFS_trans_sf"/>
</dbReference>
<feature type="domain" description="Major facilitator superfamily (MFS) profile" evidence="5">
    <location>
        <begin position="8"/>
        <end position="380"/>
    </location>
</feature>
<evidence type="ECO:0000256" key="1">
    <source>
        <dbReference type="ARBA" id="ARBA00022692"/>
    </source>
</evidence>
<feature type="transmembrane region" description="Helical" evidence="4">
    <location>
        <begin position="291"/>
        <end position="310"/>
    </location>
</feature>
<dbReference type="STRING" id="48727.SAMN05192555_10271"/>
<dbReference type="PANTHER" id="PTHR23521">
    <property type="entry name" value="TRANSPORTER MFS SUPERFAMILY"/>
    <property type="match status" value="1"/>
</dbReference>
<dbReference type="OrthoDB" id="9810614at2"/>
<keyword evidence="1 4" id="KW-0812">Transmembrane</keyword>
<feature type="transmembrane region" description="Helical" evidence="4">
    <location>
        <begin position="200"/>
        <end position="225"/>
    </location>
</feature>
<accession>A0A1G9G9A9</accession>
<keyword evidence="3 4" id="KW-0472">Membrane</keyword>
<dbReference type="AlphaFoldDB" id="A0A1G9G9A9"/>
<feature type="transmembrane region" description="Helical" evidence="4">
    <location>
        <begin position="163"/>
        <end position="180"/>
    </location>
</feature>
<evidence type="ECO:0000256" key="2">
    <source>
        <dbReference type="ARBA" id="ARBA00022989"/>
    </source>
</evidence>
<dbReference type="EMBL" id="FNGH01000002">
    <property type="protein sequence ID" value="SDK97298.1"/>
    <property type="molecule type" value="Genomic_DNA"/>
</dbReference>
<feature type="transmembrane region" description="Helical" evidence="4">
    <location>
        <begin position="237"/>
        <end position="255"/>
    </location>
</feature>
<dbReference type="RefSeq" id="WP_089656938.1">
    <property type="nucleotide sequence ID" value="NZ_FNGH01000002.1"/>
</dbReference>
<evidence type="ECO:0000259" key="5">
    <source>
        <dbReference type="PROSITE" id="PS50850"/>
    </source>
</evidence>
<dbReference type="InterPro" id="IPR011701">
    <property type="entry name" value="MFS"/>
</dbReference>
<evidence type="ECO:0000256" key="4">
    <source>
        <dbReference type="SAM" id="Phobius"/>
    </source>
</evidence>
<dbReference type="PANTHER" id="PTHR23521:SF3">
    <property type="entry name" value="MFS TRANSPORTER"/>
    <property type="match status" value="1"/>
</dbReference>
<keyword evidence="2 4" id="KW-1133">Transmembrane helix</keyword>
<dbReference type="CDD" id="cd17477">
    <property type="entry name" value="MFS_YcaD_like"/>
    <property type="match status" value="1"/>
</dbReference>
<gene>
    <name evidence="6" type="ORF">SAMN05192555_10271</name>
</gene>
<keyword evidence="7" id="KW-1185">Reference proteome</keyword>
<name>A0A1G9G9A9_9GAMM</name>
<dbReference type="GO" id="GO:0022857">
    <property type="term" value="F:transmembrane transporter activity"/>
    <property type="evidence" value="ECO:0007669"/>
    <property type="project" value="InterPro"/>
</dbReference>
<dbReference type="GO" id="GO:0005886">
    <property type="term" value="C:plasma membrane"/>
    <property type="evidence" value="ECO:0007669"/>
    <property type="project" value="TreeGrafter"/>
</dbReference>
<sequence>MSRQLLSMALAPLLGLFILGIGNGFLATLITLRLDDAGYSPVVIGWVSSAYFIGLALGAVFNDRLLLRIGHIRAYGCFASIVAVTVLLQGLWLDAYAWFVLRLIGGWATVGVYLVIESWLLTSGDQKVRGRLLAMYMISLYAAGAIGQLLLGVTDAAGVTQPFMVVGMLAALSVLPMAMIPRVSPLIEHAEPLSPWRLMVVTPTGVVGSFGSGLLVAAIYSLLPLYLQRVGLSVNQIGQMMAVVVVGAMLLQYPIGRWSDRHDRQQVLILIGVFCVVISAGMLWLPLNTWLLAGLLFLLGGGVFALYPVAVSHAADRAPAGALVRMSQGLLLINAIGSTLSPPLITPVMSAVGDGGLFWSLGGLGLMLVAFFIWRRSVRPAPLPVAPFAPSTPMTAVGAELGVTEEQVQGAIEHEHVEDLSDLVPDVEVAEALVGPPREDAVHIDYFDVDAEAGPHGDDPQGESDTRS</sequence>
<dbReference type="InterPro" id="IPR047200">
    <property type="entry name" value="MFS_YcaD-like"/>
</dbReference>
<feature type="transmembrane region" description="Helical" evidence="4">
    <location>
        <begin position="74"/>
        <end position="93"/>
    </location>
</feature>
<dbReference type="SUPFAM" id="SSF103473">
    <property type="entry name" value="MFS general substrate transporter"/>
    <property type="match status" value="1"/>
</dbReference>
<feature type="transmembrane region" description="Helical" evidence="4">
    <location>
        <begin position="267"/>
        <end position="285"/>
    </location>
</feature>
<dbReference type="Gene3D" id="1.20.1250.20">
    <property type="entry name" value="MFS general substrate transporter like domains"/>
    <property type="match status" value="2"/>
</dbReference>
<dbReference type="Pfam" id="PF07690">
    <property type="entry name" value="MFS_1"/>
    <property type="match status" value="1"/>
</dbReference>
<feature type="transmembrane region" description="Helical" evidence="4">
    <location>
        <begin position="322"/>
        <end position="345"/>
    </location>
</feature>
<proteinExistence type="predicted"/>
<organism evidence="6 7">
    <name type="scientific">Franzmannia pantelleriensis</name>
    <dbReference type="NCBI Taxonomy" id="48727"/>
    <lineage>
        <taxon>Bacteria</taxon>
        <taxon>Pseudomonadati</taxon>
        <taxon>Pseudomonadota</taxon>
        <taxon>Gammaproteobacteria</taxon>
        <taxon>Oceanospirillales</taxon>
        <taxon>Halomonadaceae</taxon>
        <taxon>Franzmannia</taxon>
    </lineage>
</organism>
<feature type="transmembrane region" description="Helical" evidence="4">
    <location>
        <begin position="357"/>
        <end position="374"/>
    </location>
</feature>
<dbReference type="PROSITE" id="PS50850">
    <property type="entry name" value="MFS"/>
    <property type="match status" value="1"/>
</dbReference>
<reference evidence="7" key="1">
    <citation type="submission" date="2016-10" db="EMBL/GenBank/DDBJ databases">
        <authorList>
            <person name="Varghese N."/>
            <person name="Submissions S."/>
        </authorList>
    </citation>
    <scope>NUCLEOTIDE SEQUENCE [LARGE SCALE GENOMIC DNA]</scope>
    <source>
        <strain evidence="7">AAP</strain>
    </source>
</reference>
<dbReference type="Proteomes" id="UP000199107">
    <property type="component" value="Unassembled WGS sequence"/>
</dbReference>
<dbReference type="InterPro" id="IPR020846">
    <property type="entry name" value="MFS_dom"/>
</dbReference>